<evidence type="ECO:0000256" key="2">
    <source>
        <dbReference type="SAM" id="SignalP"/>
    </source>
</evidence>
<dbReference type="SUPFAM" id="SSF49899">
    <property type="entry name" value="Concanavalin A-like lectins/glucanases"/>
    <property type="match status" value="1"/>
</dbReference>
<keyword evidence="2" id="KW-0732">Signal</keyword>
<sequence>MLITKTLFLLLPLLAHAKPEHCNSKSASSTATAPLNQALVATSGRGQRWGGRPTSTASSEPEAESESDSTPPSSAVSSPVSSQPSSTVAESAFGTAGTASPTIDASSAAASSAVPPVSTGGSTTSNSTQTSSGDCSCGYILSAYDNAYFPKALVVSFDSVSSVAELANLGLRVQDGSQVGSIAPDGGKCQASADNVAIDGGILKLTVPGGQSAGGIISGAEIETMNPVLGGVFTMSAQLSPVHGTCQAIFTYTENKDLYSDEMDIEMVYIEPGLQLTNHDPSGSGLNDFENNPFPNDPTADFNDYTIGWFKDGPKYYYNGAVLTGPTQYPSVNPSKIVINNWSSGKPTFTQGPPDDDTVLQVKSIAYYYQTESLASYPAWPSGCSEADACVV</sequence>
<dbReference type="CDD" id="cd00413">
    <property type="entry name" value="Glyco_hydrolase_16"/>
    <property type="match status" value="1"/>
</dbReference>
<evidence type="ECO:0000313" key="4">
    <source>
        <dbReference type="EMBL" id="OCF60285.1"/>
    </source>
</evidence>
<protein>
    <recommendedName>
        <fullName evidence="3">GH16 domain-containing protein</fullName>
    </recommendedName>
</protein>
<organism evidence="4 5">
    <name type="scientific">Kwoniella mangroviensis CBS 10435</name>
    <dbReference type="NCBI Taxonomy" id="1331196"/>
    <lineage>
        <taxon>Eukaryota</taxon>
        <taxon>Fungi</taxon>
        <taxon>Dikarya</taxon>
        <taxon>Basidiomycota</taxon>
        <taxon>Agaricomycotina</taxon>
        <taxon>Tremellomycetes</taxon>
        <taxon>Tremellales</taxon>
        <taxon>Cryptococcaceae</taxon>
        <taxon>Kwoniella</taxon>
    </lineage>
</organism>
<evidence type="ECO:0000256" key="1">
    <source>
        <dbReference type="SAM" id="MobiDB-lite"/>
    </source>
</evidence>
<feature type="domain" description="GH16" evidence="3">
    <location>
        <begin position="117"/>
        <end position="373"/>
    </location>
</feature>
<dbReference type="PANTHER" id="PTHR38121">
    <property type="entry name" value="GH16 DOMAIN-CONTAINING PROTEIN"/>
    <property type="match status" value="1"/>
</dbReference>
<dbReference type="GO" id="GO:0004553">
    <property type="term" value="F:hydrolase activity, hydrolyzing O-glycosyl compounds"/>
    <property type="evidence" value="ECO:0007669"/>
    <property type="project" value="InterPro"/>
</dbReference>
<dbReference type="InterPro" id="IPR000757">
    <property type="entry name" value="Beta-glucanase-like"/>
</dbReference>
<name>A0A1B9IXN0_9TREE</name>
<dbReference type="GO" id="GO:0005975">
    <property type="term" value="P:carbohydrate metabolic process"/>
    <property type="evidence" value="ECO:0007669"/>
    <property type="project" value="InterPro"/>
</dbReference>
<feature type="signal peptide" evidence="2">
    <location>
        <begin position="1"/>
        <end position="17"/>
    </location>
</feature>
<dbReference type="STRING" id="1331196.A0A1B9IXN0"/>
<dbReference type="EMBL" id="KI669460">
    <property type="protein sequence ID" value="OCF60285.1"/>
    <property type="molecule type" value="Genomic_DNA"/>
</dbReference>
<proteinExistence type="predicted"/>
<dbReference type="Proteomes" id="UP000092583">
    <property type="component" value="Unassembled WGS sequence"/>
</dbReference>
<feature type="chain" id="PRO_5008628962" description="GH16 domain-containing protein" evidence="2">
    <location>
        <begin position="18"/>
        <end position="392"/>
    </location>
</feature>
<dbReference type="OrthoDB" id="2579977at2759"/>
<evidence type="ECO:0000259" key="3">
    <source>
        <dbReference type="PROSITE" id="PS51762"/>
    </source>
</evidence>
<dbReference type="Pfam" id="PF00722">
    <property type="entry name" value="Glyco_hydro_16"/>
    <property type="match status" value="1"/>
</dbReference>
<feature type="region of interest" description="Disordered" evidence="1">
    <location>
        <begin position="42"/>
        <end position="97"/>
    </location>
</feature>
<feature type="region of interest" description="Disordered" evidence="1">
    <location>
        <begin position="110"/>
        <end position="133"/>
    </location>
</feature>
<dbReference type="Gene3D" id="2.60.120.200">
    <property type="match status" value="1"/>
</dbReference>
<dbReference type="PANTHER" id="PTHR38121:SF4">
    <property type="entry name" value="GH16 DOMAIN-CONTAINING PROTEIN-RELATED"/>
    <property type="match status" value="1"/>
</dbReference>
<evidence type="ECO:0000313" key="5">
    <source>
        <dbReference type="Proteomes" id="UP000092583"/>
    </source>
</evidence>
<accession>A0A1B9IXN0</accession>
<reference evidence="5" key="2">
    <citation type="submission" date="2013-12" db="EMBL/GenBank/DDBJ databases">
        <title>Evolution of pathogenesis and genome organization in the Tremellales.</title>
        <authorList>
            <person name="Cuomo C."/>
            <person name="Litvintseva A."/>
            <person name="Heitman J."/>
            <person name="Chen Y."/>
            <person name="Sun S."/>
            <person name="Springer D."/>
            <person name="Dromer F."/>
            <person name="Young S."/>
            <person name="Zeng Q."/>
            <person name="Chapman S."/>
            <person name="Gujja S."/>
            <person name="Saif S."/>
            <person name="Birren B."/>
        </authorList>
    </citation>
    <scope>NUCLEOTIDE SEQUENCE [LARGE SCALE GENOMIC DNA]</scope>
    <source>
        <strain evidence="5">CBS 10435</strain>
    </source>
</reference>
<dbReference type="InterPro" id="IPR013320">
    <property type="entry name" value="ConA-like_dom_sf"/>
</dbReference>
<dbReference type="PROSITE" id="PS51762">
    <property type="entry name" value="GH16_2"/>
    <property type="match status" value="1"/>
</dbReference>
<feature type="compositionally biased region" description="Low complexity" evidence="1">
    <location>
        <begin position="68"/>
        <end position="89"/>
    </location>
</feature>
<dbReference type="AlphaFoldDB" id="A0A1B9IXN0"/>
<keyword evidence="5" id="KW-1185">Reference proteome</keyword>
<reference evidence="4 5" key="1">
    <citation type="submission" date="2013-07" db="EMBL/GenBank/DDBJ databases">
        <title>The Genome Sequence of Kwoniella mangroviensis CBS10435.</title>
        <authorList>
            <consortium name="The Broad Institute Genome Sequencing Platform"/>
            <person name="Cuomo C."/>
            <person name="Litvintseva A."/>
            <person name="Chen Y."/>
            <person name="Heitman J."/>
            <person name="Sun S."/>
            <person name="Springer D."/>
            <person name="Dromer F."/>
            <person name="Young S.K."/>
            <person name="Zeng Q."/>
            <person name="Gargeya S."/>
            <person name="Fitzgerald M."/>
            <person name="Abouelleil A."/>
            <person name="Alvarado L."/>
            <person name="Berlin A.M."/>
            <person name="Chapman S.B."/>
            <person name="Dewar J."/>
            <person name="Goldberg J."/>
            <person name="Griggs A."/>
            <person name="Gujja S."/>
            <person name="Hansen M."/>
            <person name="Howarth C."/>
            <person name="Imamovic A."/>
            <person name="Larimer J."/>
            <person name="McCowan C."/>
            <person name="Murphy C."/>
            <person name="Pearson M."/>
            <person name="Priest M."/>
            <person name="Roberts A."/>
            <person name="Saif S."/>
            <person name="Shea T."/>
            <person name="Sykes S."/>
            <person name="Wortman J."/>
            <person name="Nusbaum C."/>
            <person name="Birren B."/>
        </authorList>
    </citation>
    <scope>NUCLEOTIDE SEQUENCE [LARGE SCALE GENOMIC DNA]</scope>
    <source>
        <strain evidence="4 5">CBS 10435</strain>
    </source>
</reference>
<gene>
    <name evidence="4" type="ORF">L486_02965</name>
</gene>